<dbReference type="AlphaFoldDB" id="A0A6V7P3I3"/>
<evidence type="ECO:0000313" key="1">
    <source>
        <dbReference type="EMBL" id="CAD1825399.1"/>
    </source>
</evidence>
<gene>
    <name evidence="1" type="ORF">CB5_LOCUS8610</name>
</gene>
<dbReference type="EMBL" id="LR862145">
    <property type="protein sequence ID" value="CAD1825399.1"/>
    <property type="molecule type" value="Genomic_DNA"/>
</dbReference>
<protein>
    <submittedName>
        <fullName evidence="1">Uncharacterized protein</fullName>
    </submittedName>
</protein>
<accession>A0A6V7P3I3</accession>
<organism evidence="1">
    <name type="scientific">Ananas comosus var. bracteatus</name>
    <name type="common">red pineapple</name>
    <dbReference type="NCBI Taxonomy" id="296719"/>
    <lineage>
        <taxon>Eukaryota</taxon>
        <taxon>Viridiplantae</taxon>
        <taxon>Streptophyta</taxon>
        <taxon>Embryophyta</taxon>
        <taxon>Tracheophyta</taxon>
        <taxon>Spermatophyta</taxon>
        <taxon>Magnoliopsida</taxon>
        <taxon>Liliopsida</taxon>
        <taxon>Poales</taxon>
        <taxon>Bromeliaceae</taxon>
        <taxon>Bromelioideae</taxon>
        <taxon>Ananas</taxon>
    </lineage>
</organism>
<sequence>MQNQCAIGVKDNGDAITAKRVHEDIVTQLLTWEATFVVTKVKVVADKPTPVSAEKDDISDGGHESDDAAALGSIALQWVSQEEAVADHVHGLGLGLNVKEFLQRTTIAVAAKATPSTAPPQSSSPNSFTHSIPHSWRRFLLFYQGGSSEALLPGYSKG</sequence>
<proteinExistence type="predicted"/>
<name>A0A6V7P3I3_ANACO</name>
<reference evidence="1" key="1">
    <citation type="submission" date="2020-07" db="EMBL/GenBank/DDBJ databases">
        <authorList>
            <person name="Lin J."/>
        </authorList>
    </citation>
    <scope>NUCLEOTIDE SEQUENCE</scope>
</reference>